<proteinExistence type="predicted"/>
<dbReference type="SUPFAM" id="SSF52833">
    <property type="entry name" value="Thioredoxin-like"/>
    <property type="match status" value="1"/>
</dbReference>
<dbReference type="InterPro" id="IPR036249">
    <property type="entry name" value="Thioredoxin-like_sf"/>
</dbReference>
<protein>
    <submittedName>
        <fullName evidence="2">Putative peroxiredoxin bcp</fullName>
        <ecNumber evidence="2">1.11.1.15</ecNumber>
    </submittedName>
</protein>
<dbReference type="Proteomes" id="UP000318053">
    <property type="component" value="Unassembled WGS sequence"/>
</dbReference>
<dbReference type="Pfam" id="PF08534">
    <property type="entry name" value="Redoxin"/>
    <property type="match status" value="1"/>
</dbReference>
<accession>A0A5C5XQX4</accession>
<evidence type="ECO:0000259" key="1">
    <source>
        <dbReference type="PROSITE" id="PS51352"/>
    </source>
</evidence>
<dbReference type="CDD" id="cd02969">
    <property type="entry name" value="PRX_like1"/>
    <property type="match status" value="1"/>
</dbReference>
<evidence type="ECO:0000313" key="3">
    <source>
        <dbReference type="Proteomes" id="UP000318053"/>
    </source>
</evidence>
<keyword evidence="2" id="KW-0560">Oxidoreductase</keyword>
<dbReference type="RefSeq" id="WP_146392140.1">
    <property type="nucleotide sequence ID" value="NZ_SJPK01000007.1"/>
</dbReference>
<dbReference type="InterPro" id="IPR013766">
    <property type="entry name" value="Thioredoxin_domain"/>
</dbReference>
<dbReference type="EMBL" id="SJPK01000007">
    <property type="protein sequence ID" value="TWT65304.1"/>
    <property type="molecule type" value="Genomic_DNA"/>
</dbReference>
<dbReference type="InterPro" id="IPR013740">
    <property type="entry name" value="Redoxin"/>
</dbReference>
<name>A0A5C5XQX4_9BACT</name>
<dbReference type="Gene3D" id="3.40.30.10">
    <property type="entry name" value="Glutaredoxin"/>
    <property type="match status" value="1"/>
</dbReference>
<keyword evidence="3" id="KW-1185">Reference proteome</keyword>
<gene>
    <name evidence="2" type="primary">bcp_2</name>
    <name evidence="2" type="ORF">CA85_32160</name>
</gene>
<comment type="caution">
    <text evidence="2">The sequence shown here is derived from an EMBL/GenBank/DDBJ whole genome shotgun (WGS) entry which is preliminary data.</text>
</comment>
<keyword evidence="2" id="KW-0575">Peroxidase</keyword>
<dbReference type="PANTHER" id="PTHR43640:SF1">
    <property type="entry name" value="THIOREDOXIN-DEPENDENT PEROXIREDOXIN"/>
    <property type="match status" value="1"/>
</dbReference>
<sequence length="198" mass="21598">MVRTASTMMPLGTAAPDFSLPETDGDTVSLADFKESKALLVVFMCNHCPYVKHVAEQLKLLSDEYMQHGVGVVGINSNDIEKYPDDNFAAMTAEKEERNYSFPYALDEDQSVAIAYGAACTPDFFLFDGDHRLTYRGQLDGSRPKSGTAVTGVDLRAALDETLAGRTAAIDQKPSIGCNIKWKPGNEPEYFDPNGSAK</sequence>
<feature type="domain" description="Thioredoxin" evidence="1">
    <location>
        <begin position="9"/>
        <end position="164"/>
    </location>
</feature>
<dbReference type="PANTHER" id="PTHR43640">
    <property type="entry name" value="OS07G0260300 PROTEIN"/>
    <property type="match status" value="1"/>
</dbReference>
<organism evidence="2 3">
    <name type="scientific">Allorhodopirellula solitaria</name>
    <dbReference type="NCBI Taxonomy" id="2527987"/>
    <lineage>
        <taxon>Bacteria</taxon>
        <taxon>Pseudomonadati</taxon>
        <taxon>Planctomycetota</taxon>
        <taxon>Planctomycetia</taxon>
        <taxon>Pirellulales</taxon>
        <taxon>Pirellulaceae</taxon>
        <taxon>Allorhodopirellula</taxon>
    </lineage>
</organism>
<reference evidence="2 3" key="1">
    <citation type="submission" date="2019-02" db="EMBL/GenBank/DDBJ databases">
        <title>Deep-cultivation of Planctomycetes and their phenomic and genomic characterization uncovers novel biology.</title>
        <authorList>
            <person name="Wiegand S."/>
            <person name="Jogler M."/>
            <person name="Boedeker C."/>
            <person name="Pinto D."/>
            <person name="Vollmers J."/>
            <person name="Rivas-Marin E."/>
            <person name="Kohn T."/>
            <person name="Peeters S.H."/>
            <person name="Heuer A."/>
            <person name="Rast P."/>
            <person name="Oberbeckmann S."/>
            <person name="Bunk B."/>
            <person name="Jeske O."/>
            <person name="Meyerdierks A."/>
            <person name="Storesund J.E."/>
            <person name="Kallscheuer N."/>
            <person name="Luecker S."/>
            <person name="Lage O.M."/>
            <person name="Pohl T."/>
            <person name="Merkel B.J."/>
            <person name="Hornburger P."/>
            <person name="Mueller R.-W."/>
            <person name="Bruemmer F."/>
            <person name="Labrenz M."/>
            <person name="Spormann A.M."/>
            <person name="Op Den Camp H."/>
            <person name="Overmann J."/>
            <person name="Amann R."/>
            <person name="Jetten M.S.M."/>
            <person name="Mascher T."/>
            <person name="Medema M.H."/>
            <person name="Devos D.P."/>
            <person name="Kaster A.-K."/>
            <person name="Ovreas L."/>
            <person name="Rohde M."/>
            <person name="Galperin M.Y."/>
            <person name="Jogler C."/>
        </authorList>
    </citation>
    <scope>NUCLEOTIDE SEQUENCE [LARGE SCALE GENOMIC DNA]</scope>
    <source>
        <strain evidence="2 3">CA85</strain>
    </source>
</reference>
<dbReference type="AlphaFoldDB" id="A0A5C5XQX4"/>
<dbReference type="GO" id="GO:0004601">
    <property type="term" value="F:peroxidase activity"/>
    <property type="evidence" value="ECO:0007669"/>
    <property type="project" value="UniProtKB-KW"/>
</dbReference>
<dbReference type="PROSITE" id="PS51352">
    <property type="entry name" value="THIOREDOXIN_2"/>
    <property type="match status" value="1"/>
</dbReference>
<dbReference type="EC" id="1.11.1.15" evidence="2"/>
<dbReference type="InterPro" id="IPR047262">
    <property type="entry name" value="PRX-like1"/>
</dbReference>
<evidence type="ECO:0000313" key="2">
    <source>
        <dbReference type="EMBL" id="TWT65304.1"/>
    </source>
</evidence>
<dbReference type="OrthoDB" id="9809746at2"/>